<evidence type="ECO:0000313" key="1">
    <source>
        <dbReference type="EMBL" id="PHM65225.1"/>
    </source>
</evidence>
<dbReference type="EMBL" id="NJAJ01000018">
    <property type="protein sequence ID" value="PHM65225.1"/>
    <property type="molecule type" value="Genomic_DNA"/>
</dbReference>
<name>A0A2D0KPK8_9GAMM</name>
<dbReference type="RefSeq" id="WP_099125067.1">
    <property type="nucleotide sequence ID" value="NZ_CAWNRH010000090.1"/>
</dbReference>
<dbReference type="AlphaFoldDB" id="A0A2D0KPK8"/>
<dbReference type="Proteomes" id="UP000222366">
    <property type="component" value="Unassembled WGS sequence"/>
</dbReference>
<gene>
    <name evidence="1" type="ORF">Xsto_02207</name>
</gene>
<keyword evidence="2" id="KW-1185">Reference proteome</keyword>
<proteinExistence type="predicted"/>
<accession>A0A2D0KPK8</accession>
<reference evidence="1 2" key="1">
    <citation type="journal article" date="2017" name="Nat. Microbiol.">
        <title>Natural product diversity associated with the nematode symbionts Photorhabdus and Xenorhabdus.</title>
        <authorList>
            <person name="Tobias N.J."/>
            <person name="Wolff H."/>
            <person name="Djahanschiri B."/>
            <person name="Grundmann F."/>
            <person name="Kronenwerth M."/>
            <person name="Shi Y.M."/>
            <person name="Simonyi S."/>
            <person name="Grun P."/>
            <person name="Shapiro-Ilan D."/>
            <person name="Pidot S.J."/>
            <person name="Stinear T.P."/>
            <person name="Ebersberger I."/>
            <person name="Bode H.B."/>
        </authorList>
    </citation>
    <scope>NUCLEOTIDE SEQUENCE [LARGE SCALE GENOMIC DNA]</scope>
    <source>
        <strain evidence="1 2">DSM 17904</strain>
    </source>
</reference>
<comment type="caution">
    <text evidence="1">The sequence shown here is derived from an EMBL/GenBank/DDBJ whole genome shotgun (WGS) entry which is preliminary data.</text>
</comment>
<sequence>MESCSGNDEGWMYCRNNKPISVEEALETKILVIKRITKALKKQADLRKACGGKQYTGLDESIYYDRCGNLMSADEVFEKNVWVKGTEDLFVNTYHGINRTSDTISEYNPSNIVVRSLMEKRISVNPLILKENAEAIYLLTRALDPYGFLTEAAEVILSSILDDISGQRKELLTILLLGKGLIKENKKTTELMKFTEGKINTAVIDVKIKLTSNMVTNNIIRSAIVSAVVHSIVHFVATKNPLFIRKRAGIIKRANIFVVFASNYGIIEKLSKSARRLKINHPKVYERLDKVRLTLSYHFFEDVFGDILRLSEHNKNSSSDQDFVRAIEKLLDKYAN</sequence>
<organism evidence="1 2">
    <name type="scientific">Xenorhabdus stockiae</name>
    <dbReference type="NCBI Taxonomy" id="351614"/>
    <lineage>
        <taxon>Bacteria</taxon>
        <taxon>Pseudomonadati</taxon>
        <taxon>Pseudomonadota</taxon>
        <taxon>Gammaproteobacteria</taxon>
        <taxon>Enterobacterales</taxon>
        <taxon>Morganellaceae</taxon>
        <taxon>Xenorhabdus</taxon>
    </lineage>
</organism>
<evidence type="ECO:0000313" key="2">
    <source>
        <dbReference type="Proteomes" id="UP000222366"/>
    </source>
</evidence>
<protein>
    <submittedName>
        <fullName evidence="1">Uncharacterized protein</fullName>
    </submittedName>
</protein>